<dbReference type="InterPro" id="IPR005097">
    <property type="entry name" value="Sacchrp_dh_NADP-bd"/>
</dbReference>
<dbReference type="InterPro" id="IPR032095">
    <property type="entry name" value="Sacchrp_dh-like_C"/>
</dbReference>
<evidence type="ECO:0000313" key="4">
    <source>
        <dbReference type="Proteomes" id="UP000178946"/>
    </source>
</evidence>
<dbReference type="Gene3D" id="3.40.50.720">
    <property type="entry name" value="NAD(P)-binding Rossmann-like Domain"/>
    <property type="match status" value="1"/>
</dbReference>
<dbReference type="InterPro" id="IPR036291">
    <property type="entry name" value="NAD(P)-bd_dom_sf"/>
</dbReference>
<accession>A0A1F8DQ63</accession>
<name>A0A1F8DQ63_9BACT</name>
<dbReference type="Pfam" id="PF03435">
    <property type="entry name" value="Sacchrp_dh_NADP"/>
    <property type="match status" value="1"/>
</dbReference>
<dbReference type="EMBL" id="MGIR01000008">
    <property type="protein sequence ID" value="OGM90773.1"/>
    <property type="molecule type" value="Genomic_DNA"/>
</dbReference>
<feature type="domain" description="Saccharopine dehydrogenase NADP binding" evidence="1">
    <location>
        <begin position="6"/>
        <end position="125"/>
    </location>
</feature>
<feature type="domain" description="Saccharopine dehydrogenase-like C-terminal" evidence="2">
    <location>
        <begin position="148"/>
        <end position="371"/>
    </location>
</feature>
<organism evidence="3 4">
    <name type="scientific">Candidatus Wolfebacteria bacterium RIFCSPLOWO2_01_FULL_45_19</name>
    <dbReference type="NCBI Taxonomy" id="1802557"/>
    <lineage>
        <taxon>Bacteria</taxon>
        <taxon>Candidatus Wolfeibacteriota</taxon>
    </lineage>
</organism>
<dbReference type="PANTHER" id="PTHR43796:SF2">
    <property type="entry name" value="CARBOXYNORSPERMIDINE SYNTHASE"/>
    <property type="match status" value="1"/>
</dbReference>
<gene>
    <name evidence="3" type="ORF">A3A20_03075</name>
</gene>
<dbReference type="Pfam" id="PF16653">
    <property type="entry name" value="Sacchrp_dh_C"/>
    <property type="match status" value="1"/>
</dbReference>
<dbReference type="PANTHER" id="PTHR43796">
    <property type="entry name" value="CARBOXYNORSPERMIDINE SYNTHASE"/>
    <property type="match status" value="1"/>
</dbReference>
<sequence length="385" mass="44145">MKHDFIILGADGMQGSIVARYLLEKGYSVFCADIALSRIKNLLTLHKKRATFKFVDVKDSGRLIGAIHESGAEIVINCAEGDWNLDVFKVCLAAQRHCIDLGSWFHMTREQLRLNGAFKKIKRTAITGCGSVPGIGNVMLAYASKKFDSIRSIDVGFAWDSNIKKFVVPFSMESILEEYTNKAPYIQSGRLRRMRPRDSARVRFFRAIGPQKIFLAEHAEIYSFFHYFKSYGVKNIRFYSGFPEHSEKVIDILAKLTFADPRLVIFDGKEIVPSKFLSQMLKRMKMPRGYKEWENLWVEINGRKNRRKKKILMEYIISPLKGWENAGCNIDTGFPAAIIAEMIKYGDISKRGSFAPEAVVPEKQLFRALKKYKFVLYENGKKMII</sequence>
<evidence type="ECO:0000259" key="2">
    <source>
        <dbReference type="Pfam" id="PF16653"/>
    </source>
</evidence>
<dbReference type="Proteomes" id="UP000178946">
    <property type="component" value="Unassembled WGS sequence"/>
</dbReference>
<dbReference type="Gene3D" id="3.30.360.10">
    <property type="entry name" value="Dihydrodipicolinate Reductase, domain 2"/>
    <property type="match status" value="1"/>
</dbReference>
<dbReference type="STRING" id="1802557.A3A20_03075"/>
<reference evidence="3 4" key="1">
    <citation type="journal article" date="2016" name="Nat. Commun.">
        <title>Thousands of microbial genomes shed light on interconnected biogeochemical processes in an aquifer system.</title>
        <authorList>
            <person name="Anantharaman K."/>
            <person name="Brown C.T."/>
            <person name="Hug L.A."/>
            <person name="Sharon I."/>
            <person name="Castelle C.J."/>
            <person name="Probst A.J."/>
            <person name="Thomas B.C."/>
            <person name="Singh A."/>
            <person name="Wilkins M.J."/>
            <person name="Karaoz U."/>
            <person name="Brodie E.L."/>
            <person name="Williams K.H."/>
            <person name="Hubbard S.S."/>
            <person name="Banfield J.F."/>
        </authorList>
    </citation>
    <scope>NUCLEOTIDE SEQUENCE [LARGE SCALE GENOMIC DNA]</scope>
</reference>
<evidence type="ECO:0000313" key="3">
    <source>
        <dbReference type="EMBL" id="OGM90773.1"/>
    </source>
</evidence>
<dbReference type="SUPFAM" id="SSF51735">
    <property type="entry name" value="NAD(P)-binding Rossmann-fold domains"/>
    <property type="match status" value="1"/>
</dbReference>
<dbReference type="AlphaFoldDB" id="A0A1F8DQ63"/>
<evidence type="ECO:0008006" key="5">
    <source>
        <dbReference type="Google" id="ProtNLM"/>
    </source>
</evidence>
<evidence type="ECO:0000259" key="1">
    <source>
        <dbReference type="Pfam" id="PF03435"/>
    </source>
</evidence>
<protein>
    <recommendedName>
        <fullName evidence="5">Saccharopine dehydrogenase NADP binding domain-containing protein</fullName>
    </recommendedName>
</protein>
<proteinExistence type="predicted"/>
<comment type="caution">
    <text evidence="3">The sequence shown here is derived from an EMBL/GenBank/DDBJ whole genome shotgun (WGS) entry which is preliminary data.</text>
</comment>